<feature type="chain" id="PRO_5047174167" evidence="2">
    <location>
        <begin position="20"/>
        <end position="434"/>
    </location>
</feature>
<evidence type="ECO:0000256" key="2">
    <source>
        <dbReference type="SAM" id="SignalP"/>
    </source>
</evidence>
<dbReference type="InterPro" id="IPR000683">
    <property type="entry name" value="Gfo/Idh/MocA-like_OxRdtase_N"/>
</dbReference>
<keyword evidence="2" id="KW-0732">Signal</keyword>
<feature type="domain" description="Gfo/Idh/MocA-like oxidoreductase C-terminal" evidence="4">
    <location>
        <begin position="227"/>
        <end position="424"/>
    </location>
</feature>
<dbReference type="SUPFAM" id="SSF51735">
    <property type="entry name" value="NAD(P)-binding Rossmann-fold domains"/>
    <property type="match status" value="1"/>
</dbReference>
<dbReference type="Gene3D" id="3.30.360.10">
    <property type="entry name" value="Dihydrodipicolinate Reductase, domain 2"/>
    <property type="match status" value="1"/>
</dbReference>
<proteinExistence type="predicted"/>
<dbReference type="Pfam" id="PF01408">
    <property type="entry name" value="GFO_IDH_MocA"/>
    <property type="match status" value="1"/>
</dbReference>
<evidence type="ECO:0000259" key="3">
    <source>
        <dbReference type="Pfam" id="PF01408"/>
    </source>
</evidence>
<dbReference type="Pfam" id="PF02894">
    <property type="entry name" value="GFO_IDH_MocA_C"/>
    <property type="match status" value="1"/>
</dbReference>
<dbReference type="InterPro" id="IPR050463">
    <property type="entry name" value="Gfo/Idh/MocA_oxidrdct_glycsds"/>
</dbReference>
<dbReference type="InterPro" id="IPR004104">
    <property type="entry name" value="Gfo/Idh/MocA-like_OxRdtase_C"/>
</dbReference>
<protein>
    <submittedName>
        <fullName evidence="5">Gfo/Idh/MocA family oxidoreductase</fullName>
    </submittedName>
</protein>
<dbReference type="InterPro" id="IPR036291">
    <property type="entry name" value="NAD(P)-bd_dom_sf"/>
</dbReference>
<dbReference type="Proteomes" id="UP001199816">
    <property type="component" value="Unassembled WGS sequence"/>
</dbReference>
<dbReference type="PANTHER" id="PTHR43818:SF11">
    <property type="entry name" value="BCDNA.GH03377"/>
    <property type="match status" value="1"/>
</dbReference>
<dbReference type="SUPFAM" id="SSF55347">
    <property type="entry name" value="Glyceraldehyde-3-phosphate dehydrogenase-like, C-terminal domain"/>
    <property type="match status" value="1"/>
</dbReference>
<accession>A0ABS8PLK0</accession>
<feature type="signal peptide" evidence="2">
    <location>
        <begin position="1"/>
        <end position="19"/>
    </location>
</feature>
<dbReference type="RefSeq" id="WP_231002654.1">
    <property type="nucleotide sequence ID" value="NZ_JAJNEC010000003.1"/>
</dbReference>
<keyword evidence="6" id="KW-1185">Reference proteome</keyword>
<evidence type="ECO:0000256" key="1">
    <source>
        <dbReference type="ARBA" id="ARBA00023002"/>
    </source>
</evidence>
<name>A0ABS8PLK0_9BACT</name>
<feature type="domain" description="Gfo/Idh/MocA-like oxidoreductase N-terminal" evidence="3">
    <location>
        <begin position="41"/>
        <end position="159"/>
    </location>
</feature>
<evidence type="ECO:0000259" key="4">
    <source>
        <dbReference type="Pfam" id="PF02894"/>
    </source>
</evidence>
<evidence type="ECO:0000313" key="6">
    <source>
        <dbReference type="Proteomes" id="UP001199816"/>
    </source>
</evidence>
<reference evidence="5 6" key="1">
    <citation type="submission" date="2021-11" db="EMBL/GenBank/DDBJ databases">
        <title>Genomic of Niabella pedocola.</title>
        <authorList>
            <person name="Wu T."/>
        </authorList>
    </citation>
    <scope>NUCLEOTIDE SEQUENCE [LARGE SCALE GENOMIC DNA]</scope>
    <source>
        <strain evidence="5 6">JCM 31011</strain>
    </source>
</reference>
<organism evidence="5 6">
    <name type="scientific">Niabella pedocola</name>
    <dbReference type="NCBI Taxonomy" id="1752077"/>
    <lineage>
        <taxon>Bacteria</taxon>
        <taxon>Pseudomonadati</taxon>
        <taxon>Bacteroidota</taxon>
        <taxon>Chitinophagia</taxon>
        <taxon>Chitinophagales</taxon>
        <taxon>Chitinophagaceae</taxon>
        <taxon>Niabella</taxon>
    </lineage>
</organism>
<dbReference type="EMBL" id="JAJNEC010000003">
    <property type="protein sequence ID" value="MCD2421750.1"/>
    <property type="molecule type" value="Genomic_DNA"/>
</dbReference>
<gene>
    <name evidence="5" type="ORF">LQ567_03185</name>
</gene>
<dbReference type="Gene3D" id="3.40.50.720">
    <property type="entry name" value="NAD(P)-binding Rossmann-like Domain"/>
    <property type="match status" value="1"/>
</dbReference>
<sequence>MYNRKKFIRNALMSTVAVAALPKLSGGTGIKKYPQKKDLVRLAVIGKGRMGSSDLRTALSTGMATLAGVCDIYDKNLDALRQQSGKEVVFTREYRDILNRKDIDAVIIGTPDHWHQKIAIEAMQAGKDVYCEKPVIHSLQEGQALITAQEKTGRIFQMGSQGMSSWGNQLAKRIVEAGLIGQITQVEGQFTSPPQALRPFTAPDDATIQHIWWDRFLGNAPKRAFDAQRFLNWRNWSDYGTGVAGDLFVHVIASTHFIMGAGKPENVYSTGGIRYYTDGSRDTPDVLLGYLDYPDVQKKGAFTLSLSANQADGVSKKWGSTDFTIKGTRGLLNVGWDQLTLKTPGKTDIAAFSPLKEWSGDPVKVSDNEYVFNGPKGAKGAHHDHFVNFFTAVRGEGKNVADTRFGVQASTAALLCHESYRKRRALDGRSGKGA</sequence>
<evidence type="ECO:0000313" key="5">
    <source>
        <dbReference type="EMBL" id="MCD2421750.1"/>
    </source>
</evidence>
<comment type="caution">
    <text evidence="5">The sequence shown here is derived from an EMBL/GenBank/DDBJ whole genome shotgun (WGS) entry which is preliminary data.</text>
</comment>
<dbReference type="PANTHER" id="PTHR43818">
    <property type="entry name" value="BCDNA.GH03377"/>
    <property type="match status" value="1"/>
</dbReference>
<keyword evidence="1" id="KW-0560">Oxidoreductase</keyword>